<comment type="similarity">
    <text evidence="9">Belongs to the SUA5 family. TsaC subfamily.</text>
</comment>
<evidence type="ECO:0000256" key="5">
    <source>
        <dbReference type="ARBA" id="ARBA00022695"/>
    </source>
</evidence>
<dbReference type="Gene3D" id="3.90.870.10">
    <property type="entry name" value="DHBP synthase"/>
    <property type="match status" value="1"/>
</dbReference>
<name>A0ABV9NHU3_9GAMM</name>
<proteinExistence type="inferred from homology"/>
<dbReference type="PANTHER" id="PTHR17490:SF18">
    <property type="entry name" value="THREONYLCARBAMOYL-AMP SYNTHASE"/>
    <property type="match status" value="1"/>
</dbReference>
<keyword evidence="12" id="KW-1185">Reference proteome</keyword>
<keyword evidence="7 9" id="KW-0067">ATP-binding</keyword>
<evidence type="ECO:0000313" key="12">
    <source>
        <dbReference type="Proteomes" id="UP001595892"/>
    </source>
</evidence>
<dbReference type="PANTHER" id="PTHR17490">
    <property type="entry name" value="SUA5"/>
    <property type="match status" value="1"/>
</dbReference>
<dbReference type="PROSITE" id="PS51163">
    <property type="entry name" value="YRDC"/>
    <property type="match status" value="1"/>
</dbReference>
<keyword evidence="6 9" id="KW-0547">Nucleotide-binding</keyword>
<dbReference type="InterPro" id="IPR050156">
    <property type="entry name" value="TC-AMP_synthase_SUA5"/>
</dbReference>
<dbReference type="EMBL" id="JBHSGG010000001">
    <property type="protein sequence ID" value="MFC4726593.1"/>
    <property type="molecule type" value="Genomic_DNA"/>
</dbReference>
<dbReference type="HAMAP" id="MF_01852">
    <property type="entry name" value="TsaC"/>
    <property type="match status" value="1"/>
</dbReference>
<evidence type="ECO:0000256" key="6">
    <source>
        <dbReference type="ARBA" id="ARBA00022741"/>
    </source>
</evidence>
<evidence type="ECO:0000256" key="2">
    <source>
        <dbReference type="ARBA" id="ARBA00022490"/>
    </source>
</evidence>
<sequence length="187" mass="19306">MSGTLGIDAAARRLREGAVLAYPTEAVWGLGCDPMDAAAVERLLAAKRRPAAQGVILVAATLDQVAALVDLDALPAERRAAVLAAWPGPQTWLLPARDAVPAWIRGAHPNVAIRISAHPVVRALCLAAGMPLVSTSANRSGRPPAFAREELDAGLLAEIDGLVEGETGGLPAPTPIRDALTGTVLRA</sequence>
<feature type="domain" description="YrdC-like" evidence="10">
    <location>
        <begin position="4"/>
        <end position="187"/>
    </location>
</feature>
<dbReference type="InterPro" id="IPR006070">
    <property type="entry name" value="Sua5-like_dom"/>
</dbReference>
<dbReference type="Pfam" id="PF01300">
    <property type="entry name" value="Sua5_yciO_yrdC"/>
    <property type="match status" value="1"/>
</dbReference>
<reference evidence="12" key="1">
    <citation type="journal article" date="2019" name="Int. J. Syst. Evol. Microbiol.">
        <title>The Global Catalogue of Microorganisms (GCM) 10K type strain sequencing project: providing services to taxonomists for standard genome sequencing and annotation.</title>
        <authorList>
            <consortium name="The Broad Institute Genomics Platform"/>
            <consortium name="The Broad Institute Genome Sequencing Center for Infectious Disease"/>
            <person name="Wu L."/>
            <person name="Ma J."/>
        </authorList>
    </citation>
    <scope>NUCLEOTIDE SEQUENCE [LARGE SCALE GENOMIC DNA]</scope>
    <source>
        <strain evidence="12">CGMCC 1.13574</strain>
    </source>
</reference>
<keyword evidence="4 9" id="KW-0819">tRNA processing</keyword>
<dbReference type="GO" id="GO:0061710">
    <property type="term" value="F:L-threonylcarbamoyladenylate synthase"/>
    <property type="evidence" value="ECO:0007669"/>
    <property type="project" value="UniProtKB-EC"/>
</dbReference>
<evidence type="ECO:0000256" key="8">
    <source>
        <dbReference type="ARBA" id="ARBA00048366"/>
    </source>
</evidence>
<evidence type="ECO:0000256" key="3">
    <source>
        <dbReference type="ARBA" id="ARBA00022679"/>
    </source>
</evidence>
<dbReference type="Proteomes" id="UP001595892">
    <property type="component" value="Unassembled WGS sequence"/>
</dbReference>
<organism evidence="11 12">
    <name type="scientific">Coralloluteibacterium thermophilum</name>
    <dbReference type="NCBI Taxonomy" id="2707049"/>
    <lineage>
        <taxon>Bacteria</taxon>
        <taxon>Pseudomonadati</taxon>
        <taxon>Pseudomonadota</taxon>
        <taxon>Gammaproteobacteria</taxon>
        <taxon>Lysobacterales</taxon>
        <taxon>Lysobacteraceae</taxon>
        <taxon>Coralloluteibacterium</taxon>
    </lineage>
</organism>
<protein>
    <recommendedName>
        <fullName evidence="9">Threonylcarbamoyl-AMP synthase</fullName>
        <shortName evidence="9">TC-AMP synthase</shortName>
        <ecNumber evidence="9">2.7.7.87</ecNumber>
    </recommendedName>
    <alternativeName>
        <fullName evidence="9">L-threonylcarbamoyladenylate synthase</fullName>
    </alternativeName>
    <alternativeName>
        <fullName evidence="9">t(6)A37 threonylcarbamoyladenosine biosynthesis protein TsaC</fullName>
    </alternativeName>
    <alternativeName>
        <fullName evidence="9">tRNA threonylcarbamoyladenosine biosynthesis protein TsaC</fullName>
    </alternativeName>
</protein>
<evidence type="ECO:0000259" key="10">
    <source>
        <dbReference type="PROSITE" id="PS51163"/>
    </source>
</evidence>
<evidence type="ECO:0000313" key="11">
    <source>
        <dbReference type="EMBL" id="MFC4726593.1"/>
    </source>
</evidence>
<comment type="caution">
    <text evidence="11">The sequence shown here is derived from an EMBL/GenBank/DDBJ whole genome shotgun (WGS) entry which is preliminary data.</text>
</comment>
<comment type="subcellular location">
    <subcellularLocation>
        <location evidence="1 9">Cytoplasm</location>
    </subcellularLocation>
</comment>
<evidence type="ECO:0000256" key="7">
    <source>
        <dbReference type="ARBA" id="ARBA00022840"/>
    </source>
</evidence>
<keyword evidence="5 9" id="KW-0548">Nucleotidyltransferase</keyword>
<keyword evidence="3 9" id="KW-0808">Transferase</keyword>
<dbReference type="EC" id="2.7.7.87" evidence="9"/>
<evidence type="ECO:0000256" key="1">
    <source>
        <dbReference type="ARBA" id="ARBA00004496"/>
    </source>
</evidence>
<dbReference type="SUPFAM" id="SSF55821">
    <property type="entry name" value="YrdC/RibB"/>
    <property type="match status" value="1"/>
</dbReference>
<evidence type="ECO:0000256" key="4">
    <source>
        <dbReference type="ARBA" id="ARBA00022694"/>
    </source>
</evidence>
<accession>A0ABV9NHU3</accession>
<comment type="function">
    <text evidence="9">Required for the formation of a threonylcarbamoyl group on adenosine at position 37 (t(6)A37) in tRNAs that read codons beginning with adenine. Catalyzes the conversion of L-threonine, HCO(3)(-)/CO(2) and ATP to give threonylcarbamoyl-AMP (TC-AMP) as the acyladenylate intermediate, with the release of diphosphate.</text>
</comment>
<comment type="catalytic activity">
    <reaction evidence="8 9">
        <text>L-threonine + hydrogencarbonate + ATP = L-threonylcarbamoyladenylate + diphosphate + H2O</text>
        <dbReference type="Rhea" id="RHEA:36407"/>
        <dbReference type="ChEBI" id="CHEBI:15377"/>
        <dbReference type="ChEBI" id="CHEBI:17544"/>
        <dbReference type="ChEBI" id="CHEBI:30616"/>
        <dbReference type="ChEBI" id="CHEBI:33019"/>
        <dbReference type="ChEBI" id="CHEBI:57926"/>
        <dbReference type="ChEBI" id="CHEBI:73682"/>
        <dbReference type="EC" id="2.7.7.87"/>
    </reaction>
</comment>
<dbReference type="InterPro" id="IPR017945">
    <property type="entry name" value="DHBP_synth_RibB-like_a/b_dom"/>
</dbReference>
<dbReference type="InterPro" id="IPR023535">
    <property type="entry name" value="TC-AMP_synthase"/>
</dbReference>
<evidence type="ECO:0000256" key="9">
    <source>
        <dbReference type="HAMAP-Rule" id="MF_01852"/>
    </source>
</evidence>
<dbReference type="RefSeq" id="WP_377002481.1">
    <property type="nucleotide sequence ID" value="NZ_JBHSGG010000001.1"/>
</dbReference>
<gene>
    <name evidence="9" type="primary">tsaC</name>
    <name evidence="11" type="ORF">ACFO3Q_00180</name>
</gene>
<keyword evidence="2 9" id="KW-0963">Cytoplasm</keyword>